<evidence type="ECO:0000313" key="2">
    <source>
        <dbReference type="Proteomes" id="UP000050525"/>
    </source>
</evidence>
<dbReference type="EMBL" id="AKHW03004924">
    <property type="protein sequence ID" value="KYO28326.1"/>
    <property type="molecule type" value="Genomic_DNA"/>
</dbReference>
<accession>A0A151MUV6</accession>
<organism evidence="1 2">
    <name type="scientific">Alligator mississippiensis</name>
    <name type="common">American alligator</name>
    <dbReference type="NCBI Taxonomy" id="8496"/>
    <lineage>
        <taxon>Eukaryota</taxon>
        <taxon>Metazoa</taxon>
        <taxon>Chordata</taxon>
        <taxon>Craniata</taxon>
        <taxon>Vertebrata</taxon>
        <taxon>Euteleostomi</taxon>
        <taxon>Archelosauria</taxon>
        <taxon>Archosauria</taxon>
        <taxon>Crocodylia</taxon>
        <taxon>Alligatoridae</taxon>
        <taxon>Alligatorinae</taxon>
        <taxon>Alligator</taxon>
    </lineage>
</organism>
<comment type="caution">
    <text evidence="1">The sequence shown here is derived from an EMBL/GenBank/DDBJ whole genome shotgun (WGS) entry which is preliminary data.</text>
</comment>
<dbReference type="AlphaFoldDB" id="A0A151MUV6"/>
<reference evidence="1 2" key="1">
    <citation type="journal article" date="2012" name="Genome Biol.">
        <title>Sequencing three crocodilian genomes to illuminate the evolution of archosaurs and amniotes.</title>
        <authorList>
            <person name="St John J.A."/>
            <person name="Braun E.L."/>
            <person name="Isberg S.R."/>
            <person name="Miles L.G."/>
            <person name="Chong A.Y."/>
            <person name="Gongora J."/>
            <person name="Dalzell P."/>
            <person name="Moran C."/>
            <person name="Bed'hom B."/>
            <person name="Abzhanov A."/>
            <person name="Burgess S.C."/>
            <person name="Cooksey A.M."/>
            <person name="Castoe T.A."/>
            <person name="Crawford N.G."/>
            <person name="Densmore L.D."/>
            <person name="Drew J.C."/>
            <person name="Edwards S.V."/>
            <person name="Faircloth B.C."/>
            <person name="Fujita M.K."/>
            <person name="Greenwold M.J."/>
            <person name="Hoffmann F.G."/>
            <person name="Howard J.M."/>
            <person name="Iguchi T."/>
            <person name="Janes D.E."/>
            <person name="Khan S.Y."/>
            <person name="Kohno S."/>
            <person name="de Koning A.J."/>
            <person name="Lance S.L."/>
            <person name="McCarthy F.M."/>
            <person name="McCormack J.E."/>
            <person name="Merchant M.E."/>
            <person name="Peterson D.G."/>
            <person name="Pollock D.D."/>
            <person name="Pourmand N."/>
            <person name="Raney B.J."/>
            <person name="Roessler K.A."/>
            <person name="Sanford J.R."/>
            <person name="Sawyer R.H."/>
            <person name="Schmidt C.J."/>
            <person name="Triplett E.W."/>
            <person name="Tuberville T.D."/>
            <person name="Venegas-Anaya M."/>
            <person name="Howard J.T."/>
            <person name="Jarvis E.D."/>
            <person name="Guillette L.J.Jr."/>
            <person name="Glenn T.C."/>
            <person name="Green R.E."/>
            <person name="Ray D.A."/>
        </authorList>
    </citation>
    <scope>NUCLEOTIDE SEQUENCE [LARGE SCALE GENOMIC DNA]</scope>
    <source>
        <strain evidence="1">KSC_2009_1</strain>
    </source>
</reference>
<dbReference type="Proteomes" id="UP000050525">
    <property type="component" value="Unassembled WGS sequence"/>
</dbReference>
<evidence type="ECO:0008006" key="3">
    <source>
        <dbReference type="Google" id="ProtNLM"/>
    </source>
</evidence>
<name>A0A151MUV6_ALLMI</name>
<protein>
    <recommendedName>
        <fullName evidence="3">DDE Tnp4 domain-containing protein</fullName>
    </recommendedName>
</protein>
<evidence type="ECO:0000313" key="1">
    <source>
        <dbReference type="EMBL" id="KYO28326.1"/>
    </source>
</evidence>
<gene>
    <name evidence="1" type="ORF">Y1Q_0015936</name>
</gene>
<keyword evidence="2" id="KW-1185">Reference proteome</keyword>
<proteinExistence type="predicted"/>
<sequence>MHWATFMDMVAQVVLNIMCQDISMWSPLTPRKKVAITIMKLTTPPSSCCCVTNLFSTGKSRARDAVREEWLTRMFWMIRHFIRLMNLQQVVAGFCHMGVPNCVVAMDGTHIPICFPTRGTWVFINC</sequence>